<feature type="transmembrane region" description="Helical" evidence="1">
    <location>
        <begin position="325"/>
        <end position="346"/>
    </location>
</feature>
<evidence type="ECO:0000256" key="1">
    <source>
        <dbReference type="HAMAP-Rule" id="MF_00024"/>
    </source>
</evidence>
<feature type="transmembrane region" description="Helical" evidence="1">
    <location>
        <begin position="183"/>
        <end position="203"/>
    </location>
</feature>
<comment type="similarity">
    <text evidence="1">Belongs to the CobD/CbiB family.</text>
</comment>
<proteinExistence type="inferred from homology"/>
<dbReference type="GO" id="GO:0015420">
    <property type="term" value="F:ABC-type vitamin B12 transporter activity"/>
    <property type="evidence" value="ECO:0007669"/>
    <property type="project" value="UniProtKB-UniRule"/>
</dbReference>
<keyword evidence="1" id="KW-0812">Transmembrane</keyword>
<accession>A0A5E4TQW9</accession>
<dbReference type="Proteomes" id="UP000366945">
    <property type="component" value="Unassembled WGS sequence"/>
</dbReference>
<dbReference type="NCBIfam" id="NF005792">
    <property type="entry name" value="PRK07630.1"/>
    <property type="match status" value="1"/>
</dbReference>
<dbReference type="UniPathway" id="UPA00148"/>
<evidence type="ECO:0000313" key="2">
    <source>
        <dbReference type="EMBL" id="VVD89971.1"/>
    </source>
</evidence>
<dbReference type="InterPro" id="IPR052966">
    <property type="entry name" value="Beta-lactamase_Reg"/>
</dbReference>
<keyword evidence="1" id="KW-1133">Transmembrane helix</keyword>
<protein>
    <recommendedName>
        <fullName evidence="1">Cobalamin biosynthesis protein CobD</fullName>
    </recommendedName>
</protein>
<reference evidence="2 3" key="1">
    <citation type="submission" date="2019-08" db="EMBL/GenBank/DDBJ databases">
        <authorList>
            <person name="Peeters C."/>
        </authorList>
    </citation>
    <scope>NUCLEOTIDE SEQUENCE [LARGE SCALE GENOMIC DNA]</scope>
    <source>
        <strain evidence="2 3">LMG 31114</strain>
    </source>
</reference>
<organism evidence="2 3">
    <name type="scientific">Pandoraea pneumonica</name>
    <dbReference type="NCBI Taxonomy" id="2508299"/>
    <lineage>
        <taxon>Bacteria</taxon>
        <taxon>Pseudomonadati</taxon>
        <taxon>Pseudomonadota</taxon>
        <taxon>Betaproteobacteria</taxon>
        <taxon>Burkholderiales</taxon>
        <taxon>Burkholderiaceae</taxon>
        <taxon>Pandoraea</taxon>
    </lineage>
</organism>
<dbReference type="HAMAP" id="MF_00024">
    <property type="entry name" value="CobD_CbiB"/>
    <property type="match status" value="1"/>
</dbReference>
<sequence length="347" mass="38738">MREIGIARVAKARGTGIREKLCYRYVIPSGDPIARMTFFSVLLALILEQVRALSTQNPIYNLIRSHATHTSQSFDAGQPRHGVLAWLVVVVPFVLVVGVIYYLLMRVNILLGFAWNVLIVYLTMGFRQFSHYFTDIHVALNNDNVNEAREILRQWIGIDTVDMPVDEIVRHTLLQAVIASHRHVFGVFFWFLIPIGPAGAVLYRLAEYLSRRWTEPAPDRSPAFGSFARKAFYVIDWVPARMTAVGFAIVGNFEDAIYAWRHYAKQWPNENEGILLAAGSGALGARLTGPLAEVSSVDALNQGDDAVLPVGGECTPRTLQAAVGLVWRAVLLWMLLLLLLTLAVWLG</sequence>
<dbReference type="GO" id="GO:0009236">
    <property type="term" value="P:cobalamin biosynthetic process"/>
    <property type="evidence" value="ECO:0007669"/>
    <property type="project" value="UniProtKB-UniRule"/>
</dbReference>
<dbReference type="GO" id="GO:0046677">
    <property type="term" value="P:response to antibiotic"/>
    <property type="evidence" value="ECO:0007669"/>
    <property type="project" value="TreeGrafter"/>
</dbReference>
<feature type="transmembrane region" description="Helical" evidence="1">
    <location>
        <begin position="109"/>
        <end position="126"/>
    </location>
</feature>
<comment type="subcellular location">
    <subcellularLocation>
        <location evidence="1">Cell membrane</location>
        <topology evidence="1">Multi-pass membrane protein</topology>
    </subcellularLocation>
</comment>
<comment type="pathway">
    <text evidence="1">Cofactor biosynthesis; adenosylcobalamin biosynthesis.</text>
</comment>
<feature type="transmembrane region" description="Helical" evidence="1">
    <location>
        <begin position="83"/>
        <end position="104"/>
    </location>
</feature>
<name>A0A5E4TQW9_9BURK</name>
<dbReference type="InterPro" id="IPR004485">
    <property type="entry name" value="Cobalamin_biosynth_CobD/CbiB"/>
</dbReference>
<comment type="function">
    <text evidence="1">Converts cobyric acid to cobinamide by the addition of aminopropanol on the F carboxylic group.</text>
</comment>
<keyword evidence="1" id="KW-0472">Membrane</keyword>
<dbReference type="GO" id="GO:0005886">
    <property type="term" value="C:plasma membrane"/>
    <property type="evidence" value="ECO:0007669"/>
    <property type="project" value="UniProtKB-SubCell"/>
</dbReference>
<dbReference type="AlphaFoldDB" id="A0A5E4TQW9"/>
<evidence type="ECO:0000313" key="3">
    <source>
        <dbReference type="Proteomes" id="UP000366945"/>
    </source>
</evidence>
<keyword evidence="3" id="KW-1185">Reference proteome</keyword>
<dbReference type="Pfam" id="PF03186">
    <property type="entry name" value="CobD_Cbib"/>
    <property type="match status" value="1"/>
</dbReference>
<keyword evidence="1" id="KW-0169">Cobalamin biosynthesis</keyword>
<dbReference type="GO" id="GO:0048472">
    <property type="term" value="F:threonine-phosphate decarboxylase activity"/>
    <property type="evidence" value="ECO:0007669"/>
    <property type="project" value="InterPro"/>
</dbReference>
<gene>
    <name evidence="2" type="primary">cbiB</name>
    <name evidence="1" type="synonym">cobD</name>
    <name evidence="2" type="ORF">PPN31114_01608</name>
</gene>
<feature type="transmembrane region" description="Helical" evidence="1">
    <location>
        <begin position="21"/>
        <end position="47"/>
    </location>
</feature>
<dbReference type="PANTHER" id="PTHR38684">
    <property type="entry name" value="PROTEIN AMPE"/>
    <property type="match status" value="1"/>
</dbReference>
<dbReference type="PANTHER" id="PTHR38684:SF1">
    <property type="entry name" value="PROTEIN AMPE"/>
    <property type="match status" value="1"/>
</dbReference>
<keyword evidence="1" id="KW-1003">Cell membrane</keyword>
<dbReference type="EMBL" id="CABPSK010000001">
    <property type="protein sequence ID" value="VVD89971.1"/>
    <property type="molecule type" value="Genomic_DNA"/>
</dbReference>